<evidence type="ECO:0008006" key="4">
    <source>
        <dbReference type="Google" id="ProtNLM"/>
    </source>
</evidence>
<sequence>MSKEDVTHRGVIESVGRNLLTIRTEEACKCDGCAITALCNTKGGGHELLTIDTPLASDFNPGERVEVTASSGSTLRATWWALILPTLIFGGSVVGLRLGFPELGGWSLAIGFGFLLLYDLLLYRLRRQLAQKISWKVTRL</sequence>
<dbReference type="GeneID" id="82527056"/>
<organism evidence="2 3">
    <name type="scientific">Duncaniella muris</name>
    <dbReference type="NCBI Taxonomy" id="2094150"/>
    <lineage>
        <taxon>Bacteria</taxon>
        <taxon>Pseudomonadati</taxon>
        <taxon>Bacteroidota</taxon>
        <taxon>Bacteroidia</taxon>
        <taxon>Bacteroidales</taxon>
        <taxon>Muribaculaceae</taxon>
        <taxon>Duncaniella</taxon>
    </lineage>
</organism>
<keyword evidence="1" id="KW-1133">Transmembrane helix</keyword>
<proteinExistence type="predicted"/>
<dbReference type="AlphaFoldDB" id="A0A2V1II89"/>
<comment type="caution">
    <text evidence="2">The sequence shown here is derived from an EMBL/GenBank/DDBJ whole genome shotgun (WGS) entry which is preliminary data.</text>
</comment>
<dbReference type="Pfam" id="PF04246">
    <property type="entry name" value="RseC_MucC"/>
    <property type="match status" value="1"/>
</dbReference>
<dbReference type="RefSeq" id="WP_107033182.1">
    <property type="nucleotide sequence ID" value="NZ_CAOLYA010000015.1"/>
</dbReference>
<feature type="transmembrane region" description="Helical" evidence="1">
    <location>
        <begin position="106"/>
        <end position="125"/>
    </location>
</feature>
<keyword evidence="1" id="KW-0812">Transmembrane</keyword>
<keyword evidence="1" id="KW-0472">Membrane</keyword>
<dbReference type="EMBL" id="PUEC01000033">
    <property type="protein sequence ID" value="PWB00711.1"/>
    <property type="molecule type" value="Genomic_DNA"/>
</dbReference>
<dbReference type="Proteomes" id="UP000244905">
    <property type="component" value="Unassembled WGS sequence"/>
</dbReference>
<gene>
    <name evidence="2" type="ORF">C5O23_12010</name>
</gene>
<evidence type="ECO:0000256" key="1">
    <source>
        <dbReference type="SAM" id="Phobius"/>
    </source>
</evidence>
<protein>
    <recommendedName>
        <fullName evidence="4">Fis family transcriptional regulator</fullName>
    </recommendedName>
</protein>
<name>A0A2V1II89_9BACT</name>
<reference evidence="3" key="1">
    <citation type="submission" date="2018-02" db="EMBL/GenBank/DDBJ databases">
        <authorList>
            <person name="Clavel T."/>
            <person name="Strowig T."/>
        </authorList>
    </citation>
    <scope>NUCLEOTIDE SEQUENCE [LARGE SCALE GENOMIC DNA]</scope>
    <source>
        <strain evidence="3">DSM 103720</strain>
    </source>
</reference>
<feature type="transmembrane region" description="Helical" evidence="1">
    <location>
        <begin position="79"/>
        <end position="100"/>
    </location>
</feature>
<evidence type="ECO:0000313" key="2">
    <source>
        <dbReference type="EMBL" id="PWB00711.1"/>
    </source>
</evidence>
<accession>A0A2V1II89</accession>
<evidence type="ECO:0000313" key="3">
    <source>
        <dbReference type="Proteomes" id="UP000244905"/>
    </source>
</evidence>
<keyword evidence="3" id="KW-1185">Reference proteome</keyword>